<dbReference type="Proteomes" id="UP000033995">
    <property type="component" value="Unassembled WGS sequence"/>
</dbReference>
<gene>
    <name evidence="1" type="ORF">UR38_C0001G0005</name>
</gene>
<dbReference type="AlphaFoldDB" id="A0A0F9ZVF7"/>
<proteinExistence type="predicted"/>
<dbReference type="InterPro" id="IPR011042">
    <property type="entry name" value="6-blade_b-propeller_TolB-like"/>
</dbReference>
<name>A0A0F9ZVF7_9BACT</name>
<organism evidence="1 2">
    <name type="scientific">Candidatus Woesebacteria bacterium GW2011_GWA2_33_28</name>
    <dbReference type="NCBI Taxonomy" id="1618561"/>
    <lineage>
        <taxon>Bacteria</taxon>
        <taxon>Candidatus Woeseibacteriota</taxon>
    </lineage>
</organism>
<evidence type="ECO:0000313" key="2">
    <source>
        <dbReference type="Proteomes" id="UP000033995"/>
    </source>
</evidence>
<accession>A0A0F9ZVF7</accession>
<dbReference type="EMBL" id="LBOZ01000001">
    <property type="protein sequence ID" value="KKP48209.1"/>
    <property type="molecule type" value="Genomic_DNA"/>
</dbReference>
<dbReference type="SUPFAM" id="SSF63829">
    <property type="entry name" value="Calcium-dependent phosphotriesterase"/>
    <property type="match status" value="1"/>
</dbReference>
<dbReference type="Gene3D" id="2.120.10.30">
    <property type="entry name" value="TolB, C-terminal domain"/>
    <property type="match status" value="1"/>
</dbReference>
<comment type="caution">
    <text evidence="1">The sequence shown here is derived from an EMBL/GenBank/DDBJ whole genome shotgun (WGS) entry which is preliminary data.</text>
</comment>
<sequence length="170" mass="19207">MRKSIGFLLFIGIVGGLAFYMLKRYASDLVPPSKNIKQYLPLNSETLSPMEIFSDYKMDLFADLKNQKPKVLAFDKNGTLYASITKQGKILAIHDNDHNLKSDNHTVILSGLDNPFGLAFDNNYLYVAESSLISRYAYDYQNFKATSKKILIDFSKNGNDLTGLIYVLTK</sequence>
<reference evidence="1 2" key="1">
    <citation type="journal article" date="2015" name="Nature">
        <title>rRNA introns, odd ribosomes, and small enigmatic genomes across a large radiation of phyla.</title>
        <authorList>
            <person name="Brown C.T."/>
            <person name="Hug L.A."/>
            <person name="Thomas B.C."/>
            <person name="Sharon I."/>
            <person name="Castelle C.J."/>
            <person name="Singh A."/>
            <person name="Wilkins M.J."/>
            <person name="Williams K.H."/>
            <person name="Banfield J.F."/>
        </authorList>
    </citation>
    <scope>NUCLEOTIDE SEQUENCE [LARGE SCALE GENOMIC DNA]</scope>
</reference>
<evidence type="ECO:0000313" key="1">
    <source>
        <dbReference type="EMBL" id="KKP48209.1"/>
    </source>
</evidence>
<protein>
    <submittedName>
        <fullName evidence="1">L-sorbosone dehydrogenase</fullName>
    </submittedName>
</protein>